<dbReference type="Proteomes" id="UP000054538">
    <property type="component" value="Unassembled WGS sequence"/>
</dbReference>
<evidence type="ECO:0000313" key="2">
    <source>
        <dbReference type="Proteomes" id="UP000054538"/>
    </source>
</evidence>
<name>A0A0D0E3C1_9AGAM</name>
<proteinExistence type="predicted"/>
<gene>
    <name evidence="1" type="ORF">PAXRUDRAFT_13778</name>
</gene>
<accession>A0A0D0E3C1</accession>
<dbReference type="InParanoid" id="A0A0D0E3C1"/>
<sequence>MDNSDEDWGIIEDNDSGCEVKEDNVVAGKKLFVNRLAPLSCRSQSRPLSPKKPLLINMPQKGSTMDEVTEAISHGGHILKQWACLRPVSLELLESVHQMPSPPTSSQPSTSGFITFATCILSFRQLESNVNNPQFIHPLRLWLANATETYHW</sequence>
<reference evidence="1 2" key="1">
    <citation type="submission" date="2014-04" db="EMBL/GenBank/DDBJ databases">
        <authorList>
            <consortium name="DOE Joint Genome Institute"/>
            <person name="Kuo A."/>
            <person name="Kohler A."/>
            <person name="Jargeat P."/>
            <person name="Nagy L.G."/>
            <person name="Floudas D."/>
            <person name="Copeland A."/>
            <person name="Barry K.W."/>
            <person name="Cichocki N."/>
            <person name="Veneault-Fourrey C."/>
            <person name="LaButti K."/>
            <person name="Lindquist E.A."/>
            <person name="Lipzen A."/>
            <person name="Lundell T."/>
            <person name="Morin E."/>
            <person name="Murat C."/>
            <person name="Sun H."/>
            <person name="Tunlid A."/>
            <person name="Henrissat B."/>
            <person name="Grigoriev I.V."/>
            <person name="Hibbett D.S."/>
            <person name="Martin F."/>
            <person name="Nordberg H.P."/>
            <person name="Cantor M.N."/>
            <person name="Hua S.X."/>
        </authorList>
    </citation>
    <scope>NUCLEOTIDE SEQUENCE [LARGE SCALE GENOMIC DNA]</scope>
    <source>
        <strain evidence="1 2">Ve08.2h10</strain>
    </source>
</reference>
<evidence type="ECO:0000313" key="1">
    <source>
        <dbReference type="EMBL" id="KIK91470.1"/>
    </source>
</evidence>
<dbReference type="OrthoDB" id="2674050at2759"/>
<dbReference type="EMBL" id="KN825384">
    <property type="protein sequence ID" value="KIK91470.1"/>
    <property type="molecule type" value="Genomic_DNA"/>
</dbReference>
<reference evidence="2" key="2">
    <citation type="submission" date="2015-01" db="EMBL/GenBank/DDBJ databases">
        <title>Evolutionary Origins and Diversification of the Mycorrhizal Mutualists.</title>
        <authorList>
            <consortium name="DOE Joint Genome Institute"/>
            <consortium name="Mycorrhizal Genomics Consortium"/>
            <person name="Kohler A."/>
            <person name="Kuo A."/>
            <person name="Nagy L.G."/>
            <person name="Floudas D."/>
            <person name="Copeland A."/>
            <person name="Barry K.W."/>
            <person name="Cichocki N."/>
            <person name="Veneault-Fourrey C."/>
            <person name="LaButti K."/>
            <person name="Lindquist E.A."/>
            <person name="Lipzen A."/>
            <person name="Lundell T."/>
            <person name="Morin E."/>
            <person name="Murat C."/>
            <person name="Riley R."/>
            <person name="Ohm R."/>
            <person name="Sun H."/>
            <person name="Tunlid A."/>
            <person name="Henrissat B."/>
            <person name="Grigoriev I.V."/>
            <person name="Hibbett D.S."/>
            <person name="Martin F."/>
        </authorList>
    </citation>
    <scope>NUCLEOTIDE SEQUENCE [LARGE SCALE GENOMIC DNA]</scope>
    <source>
        <strain evidence="2">Ve08.2h10</strain>
    </source>
</reference>
<organism evidence="1 2">
    <name type="scientific">Paxillus rubicundulus Ve08.2h10</name>
    <dbReference type="NCBI Taxonomy" id="930991"/>
    <lineage>
        <taxon>Eukaryota</taxon>
        <taxon>Fungi</taxon>
        <taxon>Dikarya</taxon>
        <taxon>Basidiomycota</taxon>
        <taxon>Agaricomycotina</taxon>
        <taxon>Agaricomycetes</taxon>
        <taxon>Agaricomycetidae</taxon>
        <taxon>Boletales</taxon>
        <taxon>Paxilineae</taxon>
        <taxon>Paxillaceae</taxon>
        <taxon>Paxillus</taxon>
    </lineage>
</organism>
<dbReference type="HOGENOM" id="CLU_128869_0_0_1"/>
<keyword evidence="2" id="KW-1185">Reference proteome</keyword>
<dbReference type="AlphaFoldDB" id="A0A0D0E3C1"/>
<protein>
    <submittedName>
        <fullName evidence="1">Uncharacterized protein</fullName>
    </submittedName>
</protein>
<dbReference type="STRING" id="930991.A0A0D0E3C1"/>